<dbReference type="OrthoDB" id="2127950at2759"/>
<dbReference type="PANTHER" id="PTHR10126">
    <property type="entry name" value="TATA-BOX BINDING PROTEIN"/>
    <property type="match status" value="1"/>
</dbReference>
<evidence type="ECO:0000256" key="3">
    <source>
        <dbReference type="ARBA" id="ARBA00023015"/>
    </source>
</evidence>
<dbReference type="CDD" id="cd04517">
    <property type="entry name" value="TLF"/>
    <property type="match status" value="1"/>
</dbReference>
<dbReference type="InterPro" id="IPR000814">
    <property type="entry name" value="TBP"/>
</dbReference>
<dbReference type="GO" id="GO:0003677">
    <property type="term" value="F:DNA binding"/>
    <property type="evidence" value="ECO:0007669"/>
    <property type="project" value="UniProtKB-KW"/>
</dbReference>
<evidence type="ECO:0000256" key="7">
    <source>
        <dbReference type="ARBA" id="ARBA00023474"/>
    </source>
</evidence>
<sequence>MRRSYSDSTQSSFEGTPSSSAPTPSHSQSNNQIIEPNDTPNTSSAYFNYSHANDCNNNPTSNNSNDIHNSNNNSSFYLSIPLRELDDANNPRSATNALQCDATDDPNSNAIMSSSVINQSNHPNEALNPTSTELQPSSSSASNDQSSDIDIQIRNVVCSYTLPFHIDLRQVALSSSAVTFDRGRGVLLKQKRNPSCFAKIYSSGKVYLVGCRSEAECKRAARGVARMLQRSLLKTRYSIRMRNYRVCNVLATCKMPFGIRIEELAQKYPSESEYEPELSVGLVWRCTDPKATLRIHTTGSITVTGAVSELDVMRSIELIYPIVQEFKCAYRLRATDDKEAKALKKRMKRHIVGVNNNGVSNGLLNANKRKCITEQLAGGCSSRANNSPIPTKAVRESHSGAIGNLMYFSDEDDEEDF</sequence>
<comment type="subcellular location">
    <subcellularLocation>
        <location evidence="1">Nucleus</location>
    </subcellularLocation>
</comment>
<evidence type="ECO:0000256" key="5">
    <source>
        <dbReference type="ARBA" id="ARBA00023163"/>
    </source>
</evidence>
<keyword evidence="11" id="KW-1185">Reference proteome</keyword>
<proteinExistence type="inferred from homology"/>
<keyword evidence="5" id="KW-0804">Transcription</keyword>
<dbReference type="PRINTS" id="PR00686">
    <property type="entry name" value="TIFACTORIID"/>
</dbReference>
<dbReference type="AlphaFoldDB" id="A0A0M3JV59"/>
<evidence type="ECO:0000256" key="1">
    <source>
        <dbReference type="ARBA" id="ARBA00004123"/>
    </source>
</evidence>
<dbReference type="InterPro" id="IPR015445">
    <property type="entry name" value="TBP-like"/>
</dbReference>
<evidence type="ECO:0000256" key="8">
    <source>
        <dbReference type="ARBA" id="ARBA00033173"/>
    </source>
</evidence>
<comment type="similarity">
    <text evidence="2">Belongs to the TBP family.</text>
</comment>
<feature type="compositionally biased region" description="Low complexity" evidence="9">
    <location>
        <begin position="17"/>
        <end position="29"/>
    </location>
</feature>
<reference evidence="10 11" key="2">
    <citation type="submission" date="2018-11" db="EMBL/GenBank/DDBJ databases">
        <authorList>
            <consortium name="Pathogen Informatics"/>
        </authorList>
    </citation>
    <scope>NUCLEOTIDE SEQUENCE [LARGE SCALE GENOMIC DNA]</scope>
</reference>
<feature type="compositionally biased region" description="Low complexity" evidence="9">
    <location>
        <begin position="53"/>
        <end position="69"/>
    </location>
</feature>
<keyword evidence="6" id="KW-0539">Nucleus</keyword>
<gene>
    <name evidence="10" type="ORF">ASIM_LOCUS11566</name>
</gene>
<reference evidence="12" key="1">
    <citation type="submission" date="2017-02" db="UniProtKB">
        <authorList>
            <consortium name="WormBaseParasite"/>
        </authorList>
    </citation>
    <scope>IDENTIFICATION</scope>
</reference>
<dbReference type="WBParaSite" id="ASIM_0001210001-mRNA-1">
    <property type="protein sequence ID" value="ASIM_0001210001-mRNA-1"/>
    <property type="gene ID" value="ASIM_0001210001"/>
</dbReference>
<evidence type="ECO:0000256" key="9">
    <source>
        <dbReference type="SAM" id="MobiDB-lite"/>
    </source>
</evidence>
<evidence type="ECO:0000256" key="4">
    <source>
        <dbReference type="ARBA" id="ARBA00023125"/>
    </source>
</evidence>
<protein>
    <recommendedName>
        <fullName evidence="7">TATA box-binding protein-like 1</fullName>
    </recommendedName>
    <alternativeName>
        <fullName evidence="8">TBP-like factor</fullName>
    </alternativeName>
</protein>
<dbReference type="GO" id="GO:0006352">
    <property type="term" value="P:DNA-templated transcription initiation"/>
    <property type="evidence" value="ECO:0007669"/>
    <property type="project" value="InterPro"/>
</dbReference>
<feature type="region of interest" description="Disordered" evidence="9">
    <location>
        <begin position="1"/>
        <end position="69"/>
    </location>
</feature>
<feature type="compositionally biased region" description="Polar residues" evidence="9">
    <location>
        <begin position="30"/>
        <end position="51"/>
    </location>
</feature>
<dbReference type="Pfam" id="PF00352">
    <property type="entry name" value="TBP"/>
    <property type="match status" value="2"/>
</dbReference>
<feature type="compositionally biased region" description="Polar residues" evidence="9">
    <location>
        <begin position="1"/>
        <end position="16"/>
    </location>
</feature>
<accession>A0A0M3JV59</accession>
<dbReference type="Proteomes" id="UP000267096">
    <property type="component" value="Unassembled WGS sequence"/>
</dbReference>
<evidence type="ECO:0000313" key="12">
    <source>
        <dbReference type="WBParaSite" id="ASIM_0001210001-mRNA-1"/>
    </source>
</evidence>
<dbReference type="SUPFAM" id="SSF55945">
    <property type="entry name" value="TATA-box binding protein-like"/>
    <property type="match status" value="2"/>
</dbReference>
<name>A0A0M3JV59_ANISI</name>
<feature type="region of interest" description="Disordered" evidence="9">
    <location>
        <begin position="87"/>
        <end position="146"/>
    </location>
</feature>
<dbReference type="InterPro" id="IPR012295">
    <property type="entry name" value="TBP_dom_sf"/>
</dbReference>
<evidence type="ECO:0000256" key="2">
    <source>
        <dbReference type="ARBA" id="ARBA00005560"/>
    </source>
</evidence>
<dbReference type="FunFam" id="3.30.310.10:FF:000009">
    <property type="entry name" value="TatA box-binding protein-like protein 1"/>
    <property type="match status" value="1"/>
</dbReference>
<evidence type="ECO:0000313" key="10">
    <source>
        <dbReference type="EMBL" id="VDK45354.1"/>
    </source>
</evidence>
<organism evidence="12">
    <name type="scientific">Anisakis simplex</name>
    <name type="common">Herring worm</name>
    <dbReference type="NCBI Taxonomy" id="6269"/>
    <lineage>
        <taxon>Eukaryota</taxon>
        <taxon>Metazoa</taxon>
        <taxon>Ecdysozoa</taxon>
        <taxon>Nematoda</taxon>
        <taxon>Chromadorea</taxon>
        <taxon>Rhabditida</taxon>
        <taxon>Spirurina</taxon>
        <taxon>Ascaridomorpha</taxon>
        <taxon>Ascaridoidea</taxon>
        <taxon>Anisakidae</taxon>
        <taxon>Anisakis</taxon>
        <taxon>Anisakis simplex complex</taxon>
    </lineage>
</organism>
<feature type="compositionally biased region" description="Low complexity" evidence="9">
    <location>
        <begin position="135"/>
        <end position="146"/>
    </location>
</feature>
<dbReference type="EMBL" id="UYRR01031082">
    <property type="protein sequence ID" value="VDK45354.1"/>
    <property type="molecule type" value="Genomic_DNA"/>
</dbReference>
<evidence type="ECO:0000256" key="6">
    <source>
        <dbReference type="ARBA" id="ARBA00023242"/>
    </source>
</evidence>
<feature type="compositionally biased region" description="Polar residues" evidence="9">
    <location>
        <begin position="105"/>
        <end position="134"/>
    </location>
</feature>
<dbReference type="GO" id="GO:0005634">
    <property type="term" value="C:nucleus"/>
    <property type="evidence" value="ECO:0007669"/>
    <property type="project" value="UniProtKB-SubCell"/>
</dbReference>
<keyword evidence="4" id="KW-0238">DNA-binding</keyword>
<keyword evidence="3" id="KW-0805">Transcription regulation</keyword>
<evidence type="ECO:0000313" key="11">
    <source>
        <dbReference type="Proteomes" id="UP000267096"/>
    </source>
</evidence>
<dbReference type="Gene3D" id="3.30.310.10">
    <property type="entry name" value="TATA-Binding Protein"/>
    <property type="match status" value="2"/>
</dbReference>